<sequence>MHHKSLKEHLETQQKEQNPQDLYAILVPVSDIGFFKKHIQNMGYSYVIVTLKNGVAHPPLYFRDGGMQEFFRELHQHVRITKSKDDENILLISRESEPLKKSLAEFNFDEYFDDMYKTKREFSWQILETGSKIFKSAKEIKNNIFGNIDAPSTSSTSSASIGPTTNQAKINMNYMSSEKTNNATSAATAASTNQTKDTVGGFFRRRAPSFKSTPPSSQLSTSSEKTQQSNASSSSVTNNEDEGFEIVESLESIREKEQQQRLQEEELDLIKSDLTNDVLQDDSEINPQRSNDQPLTPSEWNQMFDSSGRIKNVPLLRRIIFYGGISQEIRKQVWKFLLGYYNFDSTTSERQELDSQKKIEYEKYKSQWTTITPKQESRFSLYRERQGRVEKDVVRTDRTHPYFKDESSIYLKRLYDILVTYSFYNFDLGYCQGMGDLASPILVVMEDEVDAFWCFASLMETMEKNFQINSDGMEKQLQALCKLVKWMDRDLYHYLYDHDSTNFFFCFRWVLVQFKREFSFSDTMRLWESIWSMYMGSNFHLFLCYSILNMHKQHVIDNQFGFDDILKYCIDLSCKMDVMEVLHNAELQLVVYKKKMDKLKSKHENKV</sequence>
<dbReference type="AlphaFoldDB" id="A0AAW2YNF0"/>
<keyword evidence="4" id="KW-0597">Phosphoprotein</keyword>
<protein>
    <submittedName>
        <fullName evidence="7">TBC1 domain family member</fullName>
    </submittedName>
</protein>
<evidence type="ECO:0000256" key="5">
    <source>
        <dbReference type="SAM" id="MobiDB-lite"/>
    </source>
</evidence>
<keyword evidence="8" id="KW-1185">Reference proteome</keyword>
<dbReference type="SUPFAM" id="SSF47923">
    <property type="entry name" value="Ypt/Rab-GAP domain of gyp1p"/>
    <property type="match status" value="2"/>
</dbReference>
<feature type="region of interest" description="Disordered" evidence="5">
    <location>
        <begin position="281"/>
        <end position="303"/>
    </location>
</feature>
<reference evidence="7 8" key="1">
    <citation type="submission" date="2024-03" db="EMBL/GenBank/DDBJ databases">
        <title>The Acrasis kona genome and developmental transcriptomes reveal deep origins of eukaryotic multicellular pathways.</title>
        <authorList>
            <person name="Sheikh S."/>
            <person name="Fu C.-J."/>
            <person name="Brown M.W."/>
            <person name="Baldauf S.L."/>
        </authorList>
    </citation>
    <scope>NUCLEOTIDE SEQUENCE [LARGE SCALE GENOMIC DNA]</scope>
    <source>
        <strain evidence="7 8">ATCC MYA-3509</strain>
    </source>
</reference>
<dbReference type="Proteomes" id="UP001431209">
    <property type="component" value="Unassembled WGS sequence"/>
</dbReference>
<keyword evidence="3" id="KW-0963">Cytoplasm</keyword>
<keyword evidence="2" id="KW-0343">GTPase activation</keyword>
<feature type="compositionally biased region" description="Low complexity" evidence="5">
    <location>
        <begin position="211"/>
        <end position="229"/>
    </location>
</feature>
<dbReference type="PANTHER" id="PTHR22957">
    <property type="entry name" value="TBC1 DOMAIN FAMILY MEMBER GTPASE-ACTIVATING PROTEIN"/>
    <property type="match status" value="1"/>
</dbReference>
<organism evidence="7 8">
    <name type="scientific">Acrasis kona</name>
    <dbReference type="NCBI Taxonomy" id="1008807"/>
    <lineage>
        <taxon>Eukaryota</taxon>
        <taxon>Discoba</taxon>
        <taxon>Heterolobosea</taxon>
        <taxon>Tetramitia</taxon>
        <taxon>Eutetramitia</taxon>
        <taxon>Acrasidae</taxon>
        <taxon>Acrasis</taxon>
    </lineage>
</organism>
<dbReference type="GO" id="GO:0005737">
    <property type="term" value="C:cytoplasm"/>
    <property type="evidence" value="ECO:0007669"/>
    <property type="project" value="UniProtKB-SubCell"/>
</dbReference>
<evidence type="ECO:0000313" key="8">
    <source>
        <dbReference type="Proteomes" id="UP001431209"/>
    </source>
</evidence>
<evidence type="ECO:0000259" key="6">
    <source>
        <dbReference type="PROSITE" id="PS50086"/>
    </source>
</evidence>
<accession>A0AAW2YNF0</accession>
<dbReference type="InterPro" id="IPR021935">
    <property type="entry name" value="SGSM1/2_RBD"/>
</dbReference>
<gene>
    <name evidence="7" type="ORF">AKO1_008216</name>
</gene>
<dbReference type="SMART" id="SM00164">
    <property type="entry name" value="TBC"/>
    <property type="match status" value="1"/>
</dbReference>
<proteinExistence type="predicted"/>
<comment type="subcellular location">
    <subcellularLocation>
        <location evidence="1">Cytoplasm</location>
    </subcellularLocation>
</comment>
<evidence type="ECO:0000256" key="1">
    <source>
        <dbReference type="ARBA" id="ARBA00004496"/>
    </source>
</evidence>
<dbReference type="FunFam" id="1.10.8.270:FF:000005">
    <property type="entry name" value="TBC1 domain family member 15"/>
    <property type="match status" value="1"/>
</dbReference>
<dbReference type="PROSITE" id="PS50086">
    <property type="entry name" value="TBC_RABGAP"/>
    <property type="match status" value="1"/>
</dbReference>
<evidence type="ECO:0000313" key="7">
    <source>
        <dbReference type="EMBL" id="KAL0478471.1"/>
    </source>
</evidence>
<evidence type="ECO:0000256" key="2">
    <source>
        <dbReference type="ARBA" id="ARBA00022468"/>
    </source>
</evidence>
<comment type="caution">
    <text evidence="7">The sequence shown here is derived from an EMBL/GenBank/DDBJ whole genome shotgun (WGS) entry which is preliminary data.</text>
</comment>
<dbReference type="Pfam" id="PF00566">
    <property type="entry name" value="RabGAP-TBC"/>
    <property type="match status" value="1"/>
</dbReference>
<dbReference type="InterPro" id="IPR035969">
    <property type="entry name" value="Rab-GAP_TBC_sf"/>
</dbReference>
<dbReference type="EMBL" id="JAOPGA020000406">
    <property type="protein sequence ID" value="KAL0478471.1"/>
    <property type="molecule type" value="Genomic_DNA"/>
</dbReference>
<dbReference type="Pfam" id="PF12068">
    <property type="entry name" value="PH_RBD"/>
    <property type="match status" value="1"/>
</dbReference>
<dbReference type="GO" id="GO:0005096">
    <property type="term" value="F:GTPase activator activity"/>
    <property type="evidence" value="ECO:0007669"/>
    <property type="project" value="UniProtKB-KW"/>
</dbReference>
<dbReference type="PANTHER" id="PTHR22957:SF645">
    <property type="entry name" value="LD27216P"/>
    <property type="match status" value="1"/>
</dbReference>
<dbReference type="Gene3D" id="1.10.472.80">
    <property type="entry name" value="Ypt/Rab-GAP domain of gyp1p, domain 3"/>
    <property type="match status" value="1"/>
</dbReference>
<dbReference type="Gene3D" id="1.10.8.270">
    <property type="entry name" value="putative rabgap domain of human tbc1 domain family member 14 like domains"/>
    <property type="match status" value="1"/>
</dbReference>
<feature type="region of interest" description="Disordered" evidence="5">
    <location>
        <begin position="179"/>
        <end position="241"/>
    </location>
</feature>
<feature type="compositionally biased region" description="Low complexity" evidence="5">
    <location>
        <begin position="180"/>
        <end position="195"/>
    </location>
</feature>
<evidence type="ECO:0000256" key="4">
    <source>
        <dbReference type="ARBA" id="ARBA00022553"/>
    </source>
</evidence>
<dbReference type="InterPro" id="IPR000195">
    <property type="entry name" value="Rab-GAP-TBC_dom"/>
</dbReference>
<feature type="compositionally biased region" description="Polar residues" evidence="5">
    <location>
        <begin position="285"/>
        <end position="303"/>
    </location>
</feature>
<name>A0AAW2YNF0_9EUKA</name>
<feature type="domain" description="Rab-GAP TBC" evidence="6">
    <location>
        <begin position="324"/>
        <end position="534"/>
    </location>
</feature>
<evidence type="ECO:0000256" key="3">
    <source>
        <dbReference type="ARBA" id="ARBA00022490"/>
    </source>
</evidence>